<protein>
    <submittedName>
        <fullName evidence="1">Uncharacterized protein</fullName>
    </submittedName>
</protein>
<keyword evidence="2" id="KW-1185">Reference proteome</keyword>
<evidence type="ECO:0000313" key="1">
    <source>
        <dbReference type="EMBL" id="MBP1047108.1"/>
    </source>
</evidence>
<dbReference type="RefSeq" id="WP_209557890.1">
    <property type="nucleotide sequence ID" value="NZ_JAEDXU010000006.1"/>
</dbReference>
<reference evidence="1 2" key="1">
    <citation type="submission" date="2020-12" db="EMBL/GenBank/DDBJ databases">
        <title>Vagococcus allomyrinae sp. nov. and Enterococcus lavae sp. nov., isolated from the larvae of Allomyrina dichotoma.</title>
        <authorList>
            <person name="Lee S.D."/>
        </authorList>
    </citation>
    <scope>NUCLEOTIDE SEQUENCE [LARGE SCALE GENOMIC DNA]</scope>
    <source>
        <strain evidence="1 2">BWM-S5</strain>
    </source>
</reference>
<dbReference type="Proteomes" id="UP000673375">
    <property type="component" value="Unassembled WGS sequence"/>
</dbReference>
<sequence length="71" mass="8578">MNKLIAEYKDAAEHVERLKNDFHSKFTEVPSDSESISRMRRDYEFYQGLLEEKWLEMDKLHSDIKRASRLD</sequence>
<name>A0ABS4CLQ1_9ENTE</name>
<organism evidence="1 2">
    <name type="scientific">Enterococcus larvae</name>
    <dbReference type="NCBI Taxonomy" id="2794352"/>
    <lineage>
        <taxon>Bacteria</taxon>
        <taxon>Bacillati</taxon>
        <taxon>Bacillota</taxon>
        <taxon>Bacilli</taxon>
        <taxon>Lactobacillales</taxon>
        <taxon>Enterococcaceae</taxon>
        <taxon>Enterococcus</taxon>
    </lineage>
</organism>
<evidence type="ECO:0000313" key="2">
    <source>
        <dbReference type="Proteomes" id="UP000673375"/>
    </source>
</evidence>
<dbReference type="EMBL" id="JAEDXU010000006">
    <property type="protein sequence ID" value="MBP1047108.1"/>
    <property type="molecule type" value="Genomic_DNA"/>
</dbReference>
<proteinExistence type="predicted"/>
<accession>A0ABS4CLQ1</accession>
<gene>
    <name evidence="1" type="ORF">I6N96_12575</name>
</gene>
<comment type="caution">
    <text evidence="1">The sequence shown here is derived from an EMBL/GenBank/DDBJ whole genome shotgun (WGS) entry which is preliminary data.</text>
</comment>